<sequence>MAPSKEIIYISSDDDDDEEEENLKASKKQKRKRPFSSSVMMMKDDFFILEGDPDKPVQVVKNDTGIGSDELIIVAEKGQIACRDYPHPRHLCASFPFNSSPHQKYCDLCHCYVCDTRAPCVHWGTGISRSDHCHSTDKEKKWIHQRKCFKQQKLGCFPEPKNHKNNFSKAPPQHSAITHSQPLNCDSNTILHQLIVQAKRLIGVVKWFNIHVGMSIALDSGGRELYFHRNSFKSKDLTEGDVIEFQVKYADNGTKEAVDIRCLDRSTVQTTIRRQNGCGYNMGRDGRNCGSGDSSVVASNF</sequence>
<dbReference type="InterPro" id="IPR002059">
    <property type="entry name" value="CSP_DNA-bd"/>
</dbReference>
<dbReference type="AlphaFoldDB" id="A0A2G5DD70"/>
<evidence type="ECO:0000313" key="4">
    <source>
        <dbReference type="Proteomes" id="UP000230069"/>
    </source>
</evidence>
<dbReference type="InterPro" id="IPR053234">
    <property type="entry name" value="RPM1_Interactor"/>
</dbReference>
<gene>
    <name evidence="3" type="ORF">AQUCO_02200117v1</name>
</gene>
<dbReference type="OrthoDB" id="266020at2759"/>
<organism evidence="3 4">
    <name type="scientific">Aquilegia coerulea</name>
    <name type="common">Rocky mountain columbine</name>
    <dbReference type="NCBI Taxonomy" id="218851"/>
    <lineage>
        <taxon>Eukaryota</taxon>
        <taxon>Viridiplantae</taxon>
        <taxon>Streptophyta</taxon>
        <taxon>Embryophyta</taxon>
        <taxon>Tracheophyta</taxon>
        <taxon>Spermatophyta</taxon>
        <taxon>Magnoliopsida</taxon>
        <taxon>Ranunculales</taxon>
        <taxon>Ranunculaceae</taxon>
        <taxon>Thalictroideae</taxon>
        <taxon>Aquilegia</taxon>
    </lineage>
</organism>
<feature type="region of interest" description="Disordered" evidence="1">
    <location>
        <begin position="1"/>
        <end position="35"/>
    </location>
</feature>
<dbReference type="GO" id="GO:0003676">
    <property type="term" value="F:nucleic acid binding"/>
    <property type="evidence" value="ECO:0007669"/>
    <property type="project" value="InterPro"/>
</dbReference>
<proteinExistence type="predicted"/>
<dbReference type="Proteomes" id="UP000230069">
    <property type="component" value="Unassembled WGS sequence"/>
</dbReference>
<dbReference type="InterPro" id="IPR012340">
    <property type="entry name" value="NA-bd_OB-fold"/>
</dbReference>
<name>A0A2G5DD70_AQUCA</name>
<dbReference type="InParanoid" id="A0A2G5DD70"/>
<dbReference type="SUPFAM" id="SSF50249">
    <property type="entry name" value="Nucleic acid-binding proteins"/>
    <property type="match status" value="1"/>
</dbReference>
<dbReference type="PANTHER" id="PTHR33443">
    <property type="entry name" value="ZGC:112980"/>
    <property type="match status" value="1"/>
</dbReference>
<feature type="compositionally biased region" description="Basic residues" evidence="1">
    <location>
        <begin position="25"/>
        <end position="34"/>
    </location>
</feature>
<keyword evidence="4" id="KW-1185">Reference proteome</keyword>
<dbReference type="Gene3D" id="2.40.50.140">
    <property type="entry name" value="Nucleic acid-binding proteins"/>
    <property type="match status" value="1"/>
</dbReference>
<reference evidence="3 4" key="1">
    <citation type="submission" date="2017-09" db="EMBL/GenBank/DDBJ databases">
        <title>WGS assembly of Aquilegia coerulea Goldsmith.</title>
        <authorList>
            <person name="Hodges S."/>
            <person name="Kramer E."/>
            <person name="Nordborg M."/>
            <person name="Tomkins J."/>
            <person name="Borevitz J."/>
            <person name="Derieg N."/>
            <person name="Yan J."/>
            <person name="Mihaltcheva S."/>
            <person name="Hayes R.D."/>
            <person name="Rokhsar D."/>
        </authorList>
    </citation>
    <scope>NUCLEOTIDE SEQUENCE [LARGE SCALE GENOMIC DNA]</scope>
    <source>
        <strain evidence="4">cv. Goldsmith</strain>
    </source>
</reference>
<feature type="domain" description="CSD" evidence="2">
    <location>
        <begin position="200"/>
        <end position="262"/>
    </location>
</feature>
<protein>
    <recommendedName>
        <fullName evidence="2">CSD domain-containing protein</fullName>
    </recommendedName>
</protein>
<dbReference type="EMBL" id="KZ305039">
    <property type="protein sequence ID" value="PIA41475.1"/>
    <property type="molecule type" value="Genomic_DNA"/>
</dbReference>
<accession>A0A2G5DD70</accession>
<feature type="compositionally biased region" description="Acidic residues" evidence="1">
    <location>
        <begin position="12"/>
        <end position="21"/>
    </location>
</feature>
<evidence type="ECO:0000313" key="3">
    <source>
        <dbReference type="EMBL" id="PIA41475.1"/>
    </source>
</evidence>
<evidence type="ECO:0000256" key="1">
    <source>
        <dbReference type="SAM" id="MobiDB-lite"/>
    </source>
</evidence>
<evidence type="ECO:0000259" key="2">
    <source>
        <dbReference type="PROSITE" id="PS51857"/>
    </source>
</evidence>
<dbReference type="PROSITE" id="PS51857">
    <property type="entry name" value="CSD_2"/>
    <property type="match status" value="1"/>
</dbReference>
<dbReference type="PANTHER" id="PTHR33443:SF30">
    <property type="entry name" value="SARCOSINE DEHYDROGENASE-2C PROTEIN"/>
    <property type="match status" value="1"/>
</dbReference>